<evidence type="ECO:0000256" key="2">
    <source>
        <dbReference type="ARBA" id="ARBA00022722"/>
    </source>
</evidence>
<dbReference type="PANTHER" id="PTHR33397:SF5">
    <property type="entry name" value="RNASE YUTE-RELATED"/>
    <property type="match status" value="1"/>
</dbReference>
<proteinExistence type="inferred from homology"/>
<accession>A0A7U6GFV7</accession>
<dbReference type="Gene3D" id="1.20.120.580">
    <property type="entry name" value="bsu32300-like"/>
    <property type="match status" value="1"/>
</dbReference>
<dbReference type="Proteomes" id="UP000004793">
    <property type="component" value="Chromosome"/>
</dbReference>
<dbReference type="AlphaFoldDB" id="A0A7U6GFV7"/>
<keyword evidence="3" id="KW-0378">Hydrolase</keyword>
<keyword evidence="1" id="KW-1277">Toxin-antitoxin system</keyword>
<dbReference type="GO" id="GO:0016787">
    <property type="term" value="F:hydrolase activity"/>
    <property type="evidence" value="ECO:0007669"/>
    <property type="project" value="UniProtKB-KW"/>
</dbReference>
<dbReference type="GO" id="GO:0110001">
    <property type="term" value="C:toxin-antitoxin complex"/>
    <property type="evidence" value="ECO:0007669"/>
    <property type="project" value="InterPro"/>
</dbReference>
<evidence type="ECO:0000313" key="6">
    <source>
        <dbReference type="Proteomes" id="UP000004793"/>
    </source>
</evidence>
<dbReference type="InterPro" id="IPR008201">
    <property type="entry name" value="HepT-like"/>
</dbReference>
<evidence type="ECO:0008006" key="7">
    <source>
        <dbReference type="Google" id="ProtNLM"/>
    </source>
</evidence>
<evidence type="ECO:0000256" key="4">
    <source>
        <dbReference type="ARBA" id="ARBA00024207"/>
    </source>
</evidence>
<comment type="similarity">
    <text evidence="4">Belongs to the HepT RNase toxin family.</text>
</comment>
<dbReference type="InterPro" id="IPR052379">
    <property type="entry name" value="Type_VII_TA_RNase"/>
</dbReference>
<dbReference type="RefSeq" id="WP_014454049.1">
    <property type="nucleotide sequence ID" value="NC_017096.1"/>
</dbReference>
<dbReference type="Pfam" id="PF01934">
    <property type="entry name" value="HepT-like"/>
    <property type="match status" value="1"/>
</dbReference>
<dbReference type="EMBL" id="AP012051">
    <property type="protein sequence ID" value="BAL81654.1"/>
    <property type="molecule type" value="Genomic_DNA"/>
</dbReference>
<dbReference type="PANTHER" id="PTHR33397">
    <property type="entry name" value="UPF0331 PROTEIN YUTE"/>
    <property type="match status" value="1"/>
</dbReference>
<evidence type="ECO:0000313" key="5">
    <source>
        <dbReference type="EMBL" id="BAL81654.1"/>
    </source>
</evidence>
<reference evidence="5 6" key="1">
    <citation type="submission" date="2011-01" db="EMBL/GenBank/DDBJ databases">
        <title>Whole genome sequence of Caldisericum exile AZM16c01.</title>
        <authorList>
            <person name="Narita-Yamada S."/>
            <person name="Kawakoshi A."/>
            <person name="Nakamura S."/>
            <person name="Sasagawa M."/>
            <person name="Fukada J."/>
            <person name="Sekine M."/>
            <person name="Kato Y."/>
            <person name="Fukai R."/>
            <person name="Sasaki K."/>
            <person name="Hanamaki A."/>
            <person name="Narita H."/>
            <person name="Konno Y."/>
            <person name="Mori K."/>
            <person name="Yamazaki S."/>
            <person name="Suzuki K."/>
            <person name="Fujita N."/>
        </authorList>
    </citation>
    <scope>NUCLEOTIDE SEQUENCE [LARGE SCALE GENOMIC DNA]</scope>
    <source>
        <strain evidence="6">DSM 21853 / NBRC 104410 / AZM16c01</strain>
    </source>
</reference>
<name>A0A7U6GFV7_CALEA</name>
<gene>
    <name evidence="5" type="ordered locus">CSE_15280</name>
</gene>
<organism evidence="5 6">
    <name type="scientific">Caldisericum exile (strain DSM 21853 / NBRC 104410 / AZM16c01)</name>
    <dbReference type="NCBI Taxonomy" id="511051"/>
    <lineage>
        <taxon>Bacteria</taxon>
        <taxon>Pseudomonadati</taxon>
        <taxon>Caldisericota/Cryosericota group</taxon>
        <taxon>Caldisericota</taxon>
        <taxon>Caldisericia</taxon>
        <taxon>Caldisericales</taxon>
        <taxon>Caldisericaceae</taxon>
        <taxon>Caldisericum</taxon>
    </lineage>
</organism>
<sequence length="81" mass="9618">MRVNFRFNLGNPKNYRECIEILRDKNYIKNSTANELIKIVGLRNLLVHEYAEINVEHLFSLLSELKTFTSFISEIKKIFVQ</sequence>
<dbReference type="InterPro" id="IPR037038">
    <property type="entry name" value="HepT-like_sf"/>
</dbReference>
<dbReference type="KEGG" id="cex:CSE_15280"/>
<evidence type="ECO:0000256" key="1">
    <source>
        <dbReference type="ARBA" id="ARBA00022649"/>
    </source>
</evidence>
<dbReference type="GO" id="GO:0004540">
    <property type="term" value="F:RNA nuclease activity"/>
    <property type="evidence" value="ECO:0007669"/>
    <property type="project" value="InterPro"/>
</dbReference>
<protein>
    <recommendedName>
        <fullName evidence="7">DUF86 domain-containing protein</fullName>
    </recommendedName>
</protein>
<keyword evidence="6" id="KW-1185">Reference proteome</keyword>
<evidence type="ECO:0000256" key="3">
    <source>
        <dbReference type="ARBA" id="ARBA00022801"/>
    </source>
</evidence>
<dbReference type="NCBIfam" id="NF047751">
    <property type="entry name" value="HepT_toxin"/>
    <property type="match status" value="1"/>
</dbReference>
<keyword evidence="2" id="KW-0540">Nuclease</keyword>